<evidence type="ECO:0000313" key="11">
    <source>
        <dbReference type="EnsemblMetazoa" id="CJA16789.1"/>
    </source>
</evidence>
<dbReference type="EnsemblMetazoa" id="CJA16789.1">
    <property type="protein sequence ID" value="CJA16789.1"/>
    <property type="gene ID" value="WBGene00135994"/>
</dbReference>
<evidence type="ECO:0000256" key="2">
    <source>
        <dbReference type="ARBA" id="ARBA00009995"/>
    </source>
</evidence>
<reference evidence="11" key="2">
    <citation type="submission" date="2022-06" db="UniProtKB">
        <authorList>
            <consortium name="EnsemblMetazoa"/>
        </authorList>
    </citation>
    <scope>IDENTIFICATION</scope>
    <source>
        <strain evidence="11">DF5081</strain>
    </source>
</reference>
<evidence type="ECO:0000256" key="8">
    <source>
        <dbReference type="ARBA" id="ARBA00022989"/>
    </source>
</evidence>
<dbReference type="InterPro" id="IPR002213">
    <property type="entry name" value="UDP_glucos_trans"/>
</dbReference>
<evidence type="ECO:0000256" key="5">
    <source>
        <dbReference type="ARBA" id="ARBA00022679"/>
    </source>
</evidence>
<dbReference type="SUPFAM" id="SSF53756">
    <property type="entry name" value="UDP-Glycosyltransferase/glycogen phosphorylase"/>
    <property type="match status" value="1"/>
</dbReference>
<keyword evidence="9" id="KW-0472">Membrane</keyword>
<dbReference type="Gene3D" id="3.40.50.2000">
    <property type="entry name" value="Glycogen Phosphorylase B"/>
    <property type="match status" value="1"/>
</dbReference>
<dbReference type="GO" id="GO:0015020">
    <property type="term" value="F:glucuronosyltransferase activity"/>
    <property type="evidence" value="ECO:0007669"/>
    <property type="project" value="UniProtKB-EC"/>
</dbReference>
<dbReference type="CDD" id="cd03784">
    <property type="entry name" value="GT1_Gtf-like"/>
    <property type="match status" value="1"/>
</dbReference>
<protein>
    <recommendedName>
        <fullName evidence="3">glucuronosyltransferase</fullName>
        <ecNumber evidence="3">2.4.1.17</ecNumber>
    </recommendedName>
</protein>
<name>A0A8R1E074_CAEJA</name>
<keyword evidence="7" id="KW-0732">Signal</keyword>
<evidence type="ECO:0000256" key="6">
    <source>
        <dbReference type="ARBA" id="ARBA00022692"/>
    </source>
</evidence>
<evidence type="ECO:0000256" key="9">
    <source>
        <dbReference type="ARBA" id="ARBA00023136"/>
    </source>
</evidence>
<evidence type="ECO:0000256" key="1">
    <source>
        <dbReference type="ARBA" id="ARBA00004167"/>
    </source>
</evidence>
<dbReference type="PANTHER" id="PTHR48043">
    <property type="entry name" value="EG:EG0003.4 PROTEIN-RELATED"/>
    <property type="match status" value="1"/>
</dbReference>
<accession>A0A8R1E074</accession>
<reference evidence="12" key="1">
    <citation type="submission" date="2010-08" db="EMBL/GenBank/DDBJ databases">
        <authorList>
            <consortium name="Caenorhabditis japonica Sequencing Consortium"/>
            <person name="Wilson R.K."/>
        </authorList>
    </citation>
    <scope>NUCLEOTIDE SEQUENCE [LARGE SCALE GENOMIC DNA]</scope>
    <source>
        <strain evidence="12">DF5081</strain>
    </source>
</reference>
<dbReference type="Proteomes" id="UP000005237">
    <property type="component" value="Unassembled WGS sequence"/>
</dbReference>
<dbReference type="AlphaFoldDB" id="A0A8R1E074"/>
<comment type="similarity">
    <text evidence="2">Belongs to the UDP-glycosyltransferase family.</text>
</comment>
<keyword evidence="5" id="KW-0808">Transferase</keyword>
<dbReference type="GO" id="GO:0016020">
    <property type="term" value="C:membrane"/>
    <property type="evidence" value="ECO:0007669"/>
    <property type="project" value="UniProtKB-SubCell"/>
</dbReference>
<dbReference type="Pfam" id="PF00201">
    <property type="entry name" value="UDPGT"/>
    <property type="match status" value="1"/>
</dbReference>
<evidence type="ECO:0000256" key="7">
    <source>
        <dbReference type="ARBA" id="ARBA00022729"/>
    </source>
</evidence>
<evidence type="ECO:0000256" key="10">
    <source>
        <dbReference type="ARBA" id="ARBA00047475"/>
    </source>
</evidence>
<organism evidence="11 12">
    <name type="scientific">Caenorhabditis japonica</name>
    <dbReference type="NCBI Taxonomy" id="281687"/>
    <lineage>
        <taxon>Eukaryota</taxon>
        <taxon>Metazoa</taxon>
        <taxon>Ecdysozoa</taxon>
        <taxon>Nematoda</taxon>
        <taxon>Chromadorea</taxon>
        <taxon>Rhabditida</taxon>
        <taxon>Rhabditina</taxon>
        <taxon>Rhabditomorpha</taxon>
        <taxon>Rhabditoidea</taxon>
        <taxon>Rhabditidae</taxon>
        <taxon>Peloderinae</taxon>
        <taxon>Caenorhabditis</taxon>
    </lineage>
</organism>
<comment type="catalytic activity">
    <reaction evidence="10">
        <text>glucuronate acceptor + UDP-alpha-D-glucuronate = acceptor beta-D-glucuronoside + UDP + H(+)</text>
        <dbReference type="Rhea" id="RHEA:21032"/>
        <dbReference type="ChEBI" id="CHEBI:15378"/>
        <dbReference type="ChEBI" id="CHEBI:58052"/>
        <dbReference type="ChEBI" id="CHEBI:58223"/>
        <dbReference type="ChEBI" id="CHEBI:132367"/>
        <dbReference type="ChEBI" id="CHEBI:132368"/>
        <dbReference type="EC" id="2.4.1.17"/>
    </reaction>
</comment>
<keyword evidence="8" id="KW-1133">Transmembrane helix</keyword>
<sequence length="283" mass="31890">MKHYGVPTVLSVNSMAVLDQQAITAGMANSAAVTHAIFEVEDLTTLWGKFKNLINWAHINFIIHPYCQQIQGDLLRKYLGSHIDLNEVMESIDLAFVNSNELIERPRAVSHRIKYIGGINLRKPKKLDLAIERLLSAPSAGIVVFCFGTQVPSASFPIEVRQAFANAFRHFPDYTFVWKYEPQPGDERIFSNTTNLKFMKWLPQTDLLNDPRTRAFISHTGLNSYMEASFAGVPILAIPLFVDQPHNAKSGESIGTTYVLDKTKITTRNVLFLQRQTNLKNAP</sequence>
<dbReference type="EC" id="2.4.1.17" evidence="3"/>
<evidence type="ECO:0000313" key="12">
    <source>
        <dbReference type="Proteomes" id="UP000005237"/>
    </source>
</evidence>
<evidence type="ECO:0000256" key="4">
    <source>
        <dbReference type="ARBA" id="ARBA00022676"/>
    </source>
</evidence>
<dbReference type="InterPro" id="IPR050271">
    <property type="entry name" value="UDP-glycosyltransferase"/>
</dbReference>
<evidence type="ECO:0000256" key="3">
    <source>
        <dbReference type="ARBA" id="ARBA00012544"/>
    </source>
</evidence>
<keyword evidence="12" id="KW-1185">Reference proteome</keyword>
<keyword evidence="4" id="KW-0328">Glycosyltransferase</keyword>
<keyword evidence="6" id="KW-0812">Transmembrane</keyword>
<comment type="subcellular location">
    <subcellularLocation>
        <location evidence="1">Membrane</location>
        <topology evidence="1">Single-pass membrane protein</topology>
    </subcellularLocation>
</comment>
<proteinExistence type="inferred from homology"/>
<dbReference type="FunFam" id="3.40.50.2000:FF:000021">
    <property type="entry name" value="UDP-glucuronosyltransferase"/>
    <property type="match status" value="1"/>
</dbReference>
<dbReference type="PANTHER" id="PTHR48043:SF8">
    <property type="entry name" value="GLUCURONOSYLTRANSFERASE"/>
    <property type="match status" value="1"/>
</dbReference>